<reference evidence="2" key="1">
    <citation type="journal article" date="2017" name="Nat. Microbiol.">
        <title>Global analysis of biosynthetic gene clusters reveals vast potential of secondary metabolite production in Penicillium species.</title>
        <authorList>
            <person name="Nielsen J.C."/>
            <person name="Grijseels S."/>
            <person name="Prigent S."/>
            <person name="Ji B."/>
            <person name="Dainat J."/>
            <person name="Nielsen K.F."/>
            <person name="Frisvad J.C."/>
            <person name="Workman M."/>
            <person name="Nielsen J."/>
        </authorList>
    </citation>
    <scope>NUCLEOTIDE SEQUENCE [LARGE SCALE GENOMIC DNA]</scope>
    <source>
        <strain evidence="2">IBT 29486</strain>
    </source>
</reference>
<gene>
    <name evidence="1" type="ORF">PENVUL_c007G03846</name>
</gene>
<dbReference type="AlphaFoldDB" id="A0A1V6S626"/>
<sequence length="87" mass="9627">MTTEALELHSHDPATWRIFWNLMEKGKCAQAVKVADDGSTMERAALNLSEHVCKGADDIAKAFADCRFAVNSVQAMLVQGNRHNPKK</sequence>
<accession>A0A1V6S626</accession>
<name>A0A1V6S626_9EURO</name>
<evidence type="ECO:0000313" key="2">
    <source>
        <dbReference type="Proteomes" id="UP000191518"/>
    </source>
</evidence>
<protein>
    <submittedName>
        <fullName evidence="1">Uncharacterized protein</fullName>
    </submittedName>
</protein>
<dbReference type="Proteomes" id="UP000191518">
    <property type="component" value="Unassembled WGS sequence"/>
</dbReference>
<dbReference type="EMBL" id="MDYP01000007">
    <property type="protein sequence ID" value="OQE09179.1"/>
    <property type="molecule type" value="Genomic_DNA"/>
</dbReference>
<keyword evidence="2" id="KW-1185">Reference proteome</keyword>
<organism evidence="1 2">
    <name type="scientific">Penicillium vulpinum</name>
    <dbReference type="NCBI Taxonomy" id="29845"/>
    <lineage>
        <taxon>Eukaryota</taxon>
        <taxon>Fungi</taxon>
        <taxon>Dikarya</taxon>
        <taxon>Ascomycota</taxon>
        <taxon>Pezizomycotina</taxon>
        <taxon>Eurotiomycetes</taxon>
        <taxon>Eurotiomycetidae</taxon>
        <taxon>Eurotiales</taxon>
        <taxon>Aspergillaceae</taxon>
        <taxon>Penicillium</taxon>
    </lineage>
</organism>
<evidence type="ECO:0000313" key="1">
    <source>
        <dbReference type="EMBL" id="OQE09179.1"/>
    </source>
</evidence>
<comment type="caution">
    <text evidence="1">The sequence shown here is derived from an EMBL/GenBank/DDBJ whole genome shotgun (WGS) entry which is preliminary data.</text>
</comment>
<proteinExistence type="predicted"/>